<evidence type="ECO:0000313" key="6">
    <source>
        <dbReference type="Proteomes" id="UP001597347"/>
    </source>
</evidence>
<comment type="similarity">
    <text evidence="3">Belongs to the acetyltransferase family. RimJ subfamily.</text>
</comment>
<gene>
    <name evidence="5" type="ORF">ACFSBI_15650</name>
</gene>
<evidence type="ECO:0000256" key="2">
    <source>
        <dbReference type="ARBA" id="ARBA00023315"/>
    </source>
</evidence>
<dbReference type="Pfam" id="PF13302">
    <property type="entry name" value="Acetyltransf_3"/>
    <property type="match status" value="1"/>
</dbReference>
<keyword evidence="6" id="KW-1185">Reference proteome</keyword>
<dbReference type="PANTHER" id="PTHR43792">
    <property type="entry name" value="GNAT FAMILY, PUTATIVE (AFU_ORTHOLOGUE AFUA_3G00765)-RELATED-RELATED"/>
    <property type="match status" value="1"/>
</dbReference>
<dbReference type="InterPro" id="IPR016181">
    <property type="entry name" value="Acyl_CoA_acyltransferase"/>
</dbReference>
<dbReference type="EC" id="2.3.-.-" evidence="5"/>
<dbReference type="InterPro" id="IPR051531">
    <property type="entry name" value="N-acetyltransferase"/>
</dbReference>
<evidence type="ECO:0000256" key="3">
    <source>
        <dbReference type="ARBA" id="ARBA00038502"/>
    </source>
</evidence>
<evidence type="ECO:0000259" key="4">
    <source>
        <dbReference type="PROSITE" id="PS51186"/>
    </source>
</evidence>
<feature type="domain" description="N-acetyltransferase" evidence="4">
    <location>
        <begin position="15"/>
        <end position="170"/>
    </location>
</feature>
<dbReference type="GO" id="GO:0016746">
    <property type="term" value="F:acyltransferase activity"/>
    <property type="evidence" value="ECO:0007669"/>
    <property type="project" value="UniProtKB-KW"/>
</dbReference>
<dbReference type="RefSeq" id="WP_377936570.1">
    <property type="nucleotide sequence ID" value="NZ_JBHUEA010000036.1"/>
</dbReference>
<evidence type="ECO:0000256" key="1">
    <source>
        <dbReference type="ARBA" id="ARBA00022679"/>
    </source>
</evidence>
<reference evidence="6" key="1">
    <citation type="journal article" date="2019" name="Int. J. Syst. Evol. Microbiol.">
        <title>The Global Catalogue of Microorganisms (GCM) 10K type strain sequencing project: providing services to taxonomists for standard genome sequencing and annotation.</title>
        <authorList>
            <consortium name="The Broad Institute Genomics Platform"/>
            <consortium name="The Broad Institute Genome Sequencing Center for Infectious Disease"/>
            <person name="Wu L."/>
            <person name="Ma J."/>
        </authorList>
    </citation>
    <scope>NUCLEOTIDE SEQUENCE [LARGE SCALE GENOMIC DNA]</scope>
    <source>
        <strain evidence="6">CGMCC 1.12471</strain>
    </source>
</reference>
<protein>
    <submittedName>
        <fullName evidence="5">GNAT family N-acetyltransferase</fullName>
        <ecNumber evidence="5">2.3.-.-</ecNumber>
    </submittedName>
</protein>
<keyword evidence="2 5" id="KW-0012">Acyltransferase</keyword>
<dbReference type="EMBL" id="JBHUEA010000036">
    <property type="protein sequence ID" value="MFD1722984.1"/>
    <property type="molecule type" value="Genomic_DNA"/>
</dbReference>
<dbReference type="Proteomes" id="UP001597347">
    <property type="component" value="Unassembled WGS sequence"/>
</dbReference>
<dbReference type="PANTHER" id="PTHR43792:SF8">
    <property type="entry name" value="[RIBOSOMAL PROTEIN US5]-ALANINE N-ACETYLTRANSFERASE"/>
    <property type="match status" value="1"/>
</dbReference>
<keyword evidence="1 5" id="KW-0808">Transferase</keyword>
<sequence>MRTRLLSIDDAAEHAAALAAERDFLAPYEPMRSDAFYTAAGQREVLRLRLERYEAGVEVPRAILDDDGAIVGGITLQTIERGPFLSCGVGYWVARAANGRGFASAAVAEVLDLAFGDLGLHRVQAVTLLDNARSQRVLGKNGFERIGTAPKYLKLAGEWKDHHLFQRLAPV</sequence>
<comment type="caution">
    <text evidence="5">The sequence shown here is derived from an EMBL/GenBank/DDBJ whole genome shotgun (WGS) entry which is preliminary data.</text>
</comment>
<dbReference type="InterPro" id="IPR000182">
    <property type="entry name" value="GNAT_dom"/>
</dbReference>
<evidence type="ECO:0000313" key="5">
    <source>
        <dbReference type="EMBL" id="MFD1722984.1"/>
    </source>
</evidence>
<dbReference type="Gene3D" id="3.40.630.30">
    <property type="match status" value="1"/>
</dbReference>
<dbReference type="PROSITE" id="PS51186">
    <property type="entry name" value="GNAT"/>
    <property type="match status" value="1"/>
</dbReference>
<dbReference type="SUPFAM" id="SSF55729">
    <property type="entry name" value="Acyl-CoA N-acyltransferases (Nat)"/>
    <property type="match status" value="1"/>
</dbReference>
<organism evidence="5 6">
    <name type="scientific">Amnibacterium endophyticum</name>
    <dbReference type="NCBI Taxonomy" id="2109337"/>
    <lineage>
        <taxon>Bacteria</taxon>
        <taxon>Bacillati</taxon>
        <taxon>Actinomycetota</taxon>
        <taxon>Actinomycetes</taxon>
        <taxon>Micrococcales</taxon>
        <taxon>Microbacteriaceae</taxon>
        <taxon>Amnibacterium</taxon>
    </lineage>
</organism>
<proteinExistence type="inferred from homology"/>
<accession>A0ABW4LLI9</accession>
<name>A0ABW4LLI9_9MICO</name>